<accession>A0A9D1G0I8</accession>
<gene>
    <name evidence="7" type="ORF">IAA84_07155</name>
</gene>
<keyword evidence="4" id="KW-0342">GTP-binding</keyword>
<comment type="function">
    <text evidence="1">Abolishes the inhibitory effect of tetracyclin on protein synthesis by a non-covalent modification of the ribosomes.</text>
</comment>
<evidence type="ECO:0000256" key="1">
    <source>
        <dbReference type="ARBA" id="ARBA00003987"/>
    </source>
</evidence>
<dbReference type="Proteomes" id="UP000824140">
    <property type="component" value="Unassembled WGS sequence"/>
</dbReference>
<dbReference type="Pfam" id="PF03764">
    <property type="entry name" value="EFG_IV"/>
    <property type="match status" value="1"/>
</dbReference>
<name>A0A9D1G0I8_9FIRM</name>
<evidence type="ECO:0000313" key="8">
    <source>
        <dbReference type="Proteomes" id="UP000824140"/>
    </source>
</evidence>
<dbReference type="SMART" id="SM00889">
    <property type="entry name" value="EFG_IV"/>
    <property type="match status" value="1"/>
</dbReference>
<dbReference type="Pfam" id="PF00009">
    <property type="entry name" value="GTP_EFTU"/>
    <property type="match status" value="1"/>
</dbReference>
<dbReference type="Pfam" id="PF22042">
    <property type="entry name" value="EF-G_D2"/>
    <property type="match status" value="1"/>
</dbReference>
<dbReference type="InterPro" id="IPR020568">
    <property type="entry name" value="Ribosomal_Su5_D2-typ_SF"/>
</dbReference>
<dbReference type="PANTHER" id="PTHR43261">
    <property type="entry name" value="TRANSLATION ELONGATION FACTOR G-RELATED"/>
    <property type="match status" value="1"/>
</dbReference>
<dbReference type="PROSITE" id="PS51722">
    <property type="entry name" value="G_TR_2"/>
    <property type="match status" value="1"/>
</dbReference>
<dbReference type="PANTHER" id="PTHR43261:SF1">
    <property type="entry name" value="RIBOSOME-RELEASING FACTOR 2, MITOCHONDRIAL"/>
    <property type="match status" value="1"/>
</dbReference>
<dbReference type="Gene3D" id="2.40.30.10">
    <property type="entry name" value="Translation factors"/>
    <property type="match status" value="1"/>
</dbReference>
<dbReference type="SUPFAM" id="SSF54211">
    <property type="entry name" value="Ribosomal protein S5 domain 2-like"/>
    <property type="match status" value="1"/>
</dbReference>
<dbReference type="Gene3D" id="3.30.70.240">
    <property type="match status" value="1"/>
</dbReference>
<dbReference type="InterPro" id="IPR053905">
    <property type="entry name" value="EF-G-like_DII"/>
</dbReference>
<dbReference type="PROSITE" id="PS00301">
    <property type="entry name" value="G_TR_1"/>
    <property type="match status" value="1"/>
</dbReference>
<dbReference type="SMART" id="SM00838">
    <property type="entry name" value="EFG_C"/>
    <property type="match status" value="1"/>
</dbReference>
<evidence type="ECO:0000256" key="3">
    <source>
        <dbReference type="ARBA" id="ARBA00022917"/>
    </source>
</evidence>
<dbReference type="Gene3D" id="3.30.230.10">
    <property type="match status" value="1"/>
</dbReference>
<dbReference type="EMBL" id="DVJN01000142">
    <property type="protein sequence ID" value="HIS92782.1"/>
    <property type="molecule type" value="Genomic_DNA"/>
</dbReference>
<evidence type="ECO:0000256" key="4">
    <source>
        <dbReference type="ARBA" id="ARBA00023134"/>
    </source>
</evidence>
<keyword evidence="5" id="KW-0046">Antibiotic resistance</keyword>
<dbReference type="InterPro" id="IPR035650">
    <property type="entry name" value="Tet_C"/>
</dbReference>
<dbReference type="InterPro" id="IPR000795">
    <property type="entry name" value="T_Tr_GTP-bd_dom"/>
</dbReference>
<dbReference type="SUPFAM" id="SSF52540">
    <property type="entry name" value="P-loop containing nucleoside triphosphate hydrolases"/>
    <property type="match status" value="1"/>
</dbReference>
<dbReference type="InterPro" id="IPR035647">
    <property type="entry name" value="EFG_III/V"/>
</dbReference>
<dbReference type="GO" id="GO:0006412">
    <property type="term" value="P:translation"/>
    <property type="evidence" value="ECO:0007669"/>
    <property type="project" value="UniProtKB-KW"/>
</dbReference>
<dbReference type="GO" id="GO:0046677">
    <property type="term" value="P:response to antibiotic"/>
    <property type="evidence" value="ECO:0007669"/>
    <property type="project" value="UniProtKB-KW"/>
</dbReference>
<reference evidence="7" key="2">
    <citation type="journal article" date="2021" name="PeerJ">
        <title>Extensive microbial diversity within the chicken gut microbiome revealed by metagenomics and culture.</title>
        <authorList>
            <person name="Gilroy R."/>
            <person name="Ravi A."/>
            <person name="Getino M."/>
            <person name="Pursley I."/>
            <person name="Horton D.L."/>
            <person name="Alikhan N.F."/>
            <person name="Baker D."/>
            <person name="Gharbi K."/>
            <person name="Hall N."/>
            <person name="Watson M."/>
            <person name="Adriaenssens E.M."/>
            <person name="Foster-Nyarko E."/>
            <person name="Jarju S."/>
            <person name="Secka A."/>
            <person name="Antonio M."/>
            <person name="Oren A."/>
            <person name="Chaudhuri R.R."/>
            <person name="La Ragione R."/>
            <person name="Hildebrand F."/>
            <person name="Pallen M.J."/>
        </authorList>
    </citation>
    <scope>NUCLEOTIDE SEQUENCE</scope>
    <source>
        <strain evidence="7">13766</strain>
    </source>
</reference>
<dbReference type="AlphaFoldDB" id="A0A9D1G0I8"/>
<dbReference type="InterPro" id="IPR027417">
    <property type="entry name" value="P-loop_NTPase"/>
</dbReference>
<dbReference type="CDD" id="cd03711">
    <property type="entry name" value="Tet_C"/>
    <property type="match status" value="1"/>
</dbReference>
<dbReference type="GO" id="GO:0005525">
    <property type="term" value="F:GTP binding"/>
    <property type="evidence" value="ECO:0007669"/>
    <property type="project" value="UniProtKB-KW"/>
</dbReference>
<dbReference type="GO" id="GO:0003924">
    <property type="term" value="F:GTPase activity"/>
    <property type="evidence" value="ECO:0007669"/>
    <property type="project" value="InterPro"/>
</dbReference>
<keyword evidence="3" id="KW-0648">Protein biosynthesis</keyword>
<dbReference type="InterPro" id="IPR000640">
    <property type="entry name" value="EFG_V-like"/>
</dbReference>
<dbReference type="InterPro" id="IPR014721">
    <property type="entry name" value="Ribsml_uS5_D2-typ_fold_subgr"/>
</dbReference>
<dbReference type="InterPro" id="IPR031157">
    <property type="entry name" value="G_TR_CS"/>
</dbReference>
<feature type="domain" description="Tr-type G" evidence="6">
    <location>
        <begin position="1"/>
        <end position="227"/>
    </location>
</feature>
<dbReference type="SUPFAM" id="SSF54980">
    <property type="entry name" value="EF-G C-terminal domain-like"/>
    <property type="match status" value="2"/>
</dbReference>
<dbReference type="PRINTS" id="PR00315">
    <property type="entry name" value="ELONGATNFCT"/>
</dbReference>
<evidence type="ECO:0000256" key="2">
    <source>
        <dbReference type="ARBA" id="ARBA00022741"/>
    </source>
</evidence>
<dbReference type="NCBIfam" id="TIGR00231">
    <property type="entry name" value="small_GTP"/>
    <property type="match status" value="1"/>
</dbReference>
<evidence type="ECO:0000313" key="7">
    <source>
        <dbReference type="EMBL" id="HIS92782.1"/>
    </source>
</evidence>
<dbReference type="Gene3D" id="3.30.70.870">
    <property type="entry name" value="Elongation Factor G (Translational Gtpase), domain 3"/>
    <property type="match status" value="1"/>
</dbReference>
<dbReference type="Gene3D" id="3.40.50.300">
    <property type="entry name" value="P-loop containing nucleotide triphosphate hydrolases"/>
    <property type="match status" value="1"/>
</dbReference>
<protein>
    <submittedName>
        <fullName evidence="7">TetM/TetW/TetO/TetS family tetracycline resistance ribosomal protection protein</fullName>
    </submittedName>
</protein>
<evidence type="ECO:0000256" key="5">
    <source>
        <dbReference type="ARBA" id="ARBA00023251"/>
    </source>
</evidence>
<keyword evidence="2" id="KW-0547">Nucleotide-binding</keyword>
<dbReference type="InterPro" id="IPR005225">
    <property type="entry name" value="Small_GTP-bd"/>
</dbReference>
<dbReference type="SUPFAM" id="SSF50447">
    <property type="entry name" value="Translation proteins"/>
    <property type="match status" value="1"/>
</dbReference>
<sequence>MKLLTLGILSHVDAGKTTLSEALLYESGAIRTLGRVDRRDAFLDTHALERQRGITIFAKQARFAWRDWQITLLDTPGHVDFSAETERTLPVLDCAILLVSGADGVQGHTETLWKLLAKAGVPTFVFVNKMDQPGADCERLLGDLRVRLADACVDFGAADEARCEALATCDEALLESYLETGALETAAIARAIAGRKVFPVFFGSALRLTGVQELLDGITQYLPVREYGADFGAKVFKITRDAQGNRLTHMKITGGLLRVRAPILYCGLEEKVAQIRLYSGDKCETVAEAQAGVICAVTGLTQTRPGQGLGCEADADKATLEPVLSYRLRLPEGTSLPEALGKLRQLEEEEPMLRVAWEEAAAEIHVQLMGEVQIEVIKCLLRERFGLEASFEEGTILYRETIAAPVEGAGHYEPLRHYAEVHLRLDPGPRGSGLAFASECHVDDLERSWQRLIFTHLAEKRHRGVLTGSEITDMKITLTAGRAHLKHTEGGDFREATYRAVRQGLMKAESVLLEPMYAFELEVPRECLGRAMADIEKMAGQYAPPQILGESARLEGRAPVATMRGYPRELVAYSHGRGRLSCVPDGYEPCHNAREVIERIGYSPEADTANPAGSVFCAHGAGFFVPWDQADAYMHLAGG</sequence>
<organism evidence="7 8">
    <name type="scientific">Candidatus Alectryocaccomicrobium excrementavium</name>
    <dbReference type="NCBI Taxonomy" id="2840668"/>
    <lineage>
        <taxon>Bacteria</taxon>
        <taxon>Bacillati</taxon>
        <taxon>Bacillota</taxon>
        <taxon>Clostridia</taxon>
        <taxon>Candidatus Alectryocaccomicrobium</taxon>
    </lineage>
</organism>
<dbReference type="InterPro" id="IPR009000">
    <property type="entry name" value="Transl_B-barrel_sf"/>
</dbReference>
<dbReference type="Pfam" id="PF00679">
    <property type="entry name" value="EFG_C"/>
    <property type="match status" value="1"/>
</dbReference>
<dbReference type="GO" id="GO:0032790">
    <property type="term" value="P:ribosome disassembly"/>
    <property type="evidence" value="ECO:0007669"/>
    <property type="project" value="TreeGrafter"/>
</dbReference>
<comment type="caution">
    <text evidence="7">The sequence shown here is derived from an EMBL/GenBank/DDBJ whole genome shotgun (WGS) entry which is preliminary data.</text>
</comment>
<dbReference type="PRINTS" id="PR01037">
    <property type="entry name" value="TCRTETOQM"/>
</dbReference>
<reference evidence="7" key="1">
    <citation type="submission" date="2020-10" db="EMBL/GenBank/DDBJ databases">
        <authorList>
            <person name="Gilroy R."/>
        </authorList>
    </citation>
    <scope>NUCLEOTIDE SEQUENCE</scope>
    <source>
        <strain evidence="7">13766</strain>
    </source>
</reference>
<proteinExistence type="predicted"/>
<evidence type="ECO:0000259" key="6">
    <source>
        <dbReference type="PROSITE" id="PS51722"/>
    </source>
</evidence>
<dbReference type="InterPro" id="IPR005517">
    <property type="entry name" value="Transl_elong_EFG/EF2_IV"/>
</dbReference>